<dbReference type="AlphaFoldDB" id="A0A9X4RLL1"/>
<proteinExistence type="predicted"/>
<organism evidence="1 2">
    <name type="scientific">Thiovibrio frasassiensis</name>
    <dbReference type="NCBI Taxonomy" id="2984131"/>
    <lineage>
        <taxon>Bacteria</taxon>
        <taxon>Pseudomonadati</taxon>
        <taxon>Thermodesulfobacteriota</taxon>
        <taxon>Desulfobulbia</taxon>
        <taxon>Desulfobulbales</taxon>
        <taxon>Thiovibrionaceae</taxon>
        <taxon>Thiovibrio</taxon>
    </lineage>
</organism>
<dbReference type="RefSeq" id="WP_307632402.1">
    <property type="nucleotide sequence ID" value="NZ_JAPHEH010000001.1"/>
</dbReference>
<reference evidence="1" key="1">
    <citation type="journal article" date="2022" name="bioRxiv">
        <title>Thiovibrio frasassiensisgen. nov., sp. nov., an autotrophic, elemental sulfur disproportionating bacterium isolated from sulfidic karst sediment, and proposal of Thiovibrionaceae fam. nov.</title>
        <authorList>
            <person name="Aronson H."/>
            <person name="Thomas C."/>
            <person name="Bhattacharyya M."/>
            <person name="Eckstein S."/>
            <person name="Jensen S."/>
            <person name="Barco R."/>
            <person name="Macalady J."/>
            <person name="Amend J."/>
        </authorList>
    </citation>
    <scope>NUCLEOTIDE SEQUENCE</scope>
    <source>
        <strain evidence="1">RS19-109</strain>
    </source>
</reference>
<sequence length="178" mass="19573">MAGAFTLISKIDDSQIVRALDRRHAKAGRLAPAFKNIGEVVLRSTQDRFGSQTDPDGRPWQKLKASTIASKSLRGHSGKILIGRRYLVDSIRYQASDAGVRIGTNRIYGAIHQFGGKTKPHVIKPKNKKALAWPGGRHPARAVNHPGSDIPARPFLGLSRQDRDRVLEVVSDHLGMKT</sequence>
<accession>A0A9X4RLL1</accession>
<dbReference type="NCBIfam" id="TIGR01635">
    <property type="entry name" value="tail_comp_S"/>
    <property type="match status" value="1"/>
</dbReference>
<evidence type="ECO:0000313" key="2">
    <source>
        <dbReference type="Proteomes" id="UP001154240"/>
    </source>
</evidence>
<evidence type="ECO:0000313" key="1">
    <source>
        <dbReference type="EMBL" id="MDG4475430.1"/>
    </source>
</evidence>
<comment type="caution">
    <text evidence="1">The sequence shown here is derived from an EMBL/GenBank/DDBJ whole genome shotgun (WGS) entry which is preliminary data.</text>
</comment>
<reference evidence="1" key="2">
    <citation type="submission" date="2022-10" db="EMBL/GenBank/DDBJ databases">
        <authorList>
            <person name="Aronson H.S."/>
        </authorList>
    </citation>
    <scope>NUCLEOTIDE SEQUENCE</scope>
    <source>
        <strain evidence="1">RS19-109</strain>
    </source>
</reference>
<name>A0A9X4RLL1_9BACT</name>
<dbReference type="InterPro" id="IPR006522">
    <property type="entry name" value="Phage_virion_morphogenesis"/>
</dbReference>
<keyword evidence="2" id="KW-1185">Reference proteome</keyword>
<protein>
    <submittedName>
        <fullName evidence="1">Phage virion morphogenesis protein</fullName>
    </submittedName>
</protein>
<dbReference type="Proteomes" id="UP001154240">
    <property type="component" value="Unassembled WGS sequence"/>
</dbReference>
<dbReference type="Pfam" id="PF05069">
    <property type="entry name" value="Phage_tail_S"/>
    <property type="match status" value="1"/>
</dbReference>
<dbReference type="EMBL" id="JAPHEH010000001">
    <property type="protein sequence ID" value="MDG4475430.1"/>
    <property type="molecule type" value="Genomic_DNA"/>
</dbReference>
<gene>
    <name evidence="1" type="ORF">OLX77_04565</name>
</gene>